<dbReference type="AlphaFoldDB" id="A0A067QHL4"/>
<gene>
    <name evidence="1" type="ORF">L798_04878</name>
</gene>
<accession>A0A067QHL4</accession>
<evidence type="ECO:0000313" key="2">
    <source>
        <dbReference type="Proteomes" id="UP000027135"/>
    </source>
</evidence>
<name>A0A067QHL4_ZOONE</name>
<protein>
    <submittedName>
        <fullName evidence="1">Uncharacterized protein</fullName>
    </submittedName>
</protein>
<reference evidence="1 2" key="1">
    <citation type="journal article" date="2014" name="Nat. Commun.">
        <title>Molecular traces of alternative social organization in a termite genome.</title>
        <authorList>
            <person name="Terrapon N."/>
            <person name="Li C."/>
            <person name="Robertson H.M."/>
            <person name="Ji L."/>
            <person name="Meng X."/>
            <person name="Booth W."/>
            <person name="Chen Z."/>
            <person name="Childers C.P."/>
            <person name="Glastad K.M."/>
            <person name="Gokhale K."/>
            <person name="Gowin J."/>
            <person name="Gronenberg W."/>
            <person name="Hermansen R.A."/>
            <person name="Hu H."/>
            <person name="Hunt B.G."/>
            <person name="Huylmans A.K."/>
            <person name="Khalil S.M."/>
            <person name="Mitchell R.D."/>
            <person name="Munoz-Torres M.C."/>
            <person name="Mustard J.A."/>
            <person name="Pan H."/>
            <person name="Reese J.T."/>
            <person name="Scharf M.E."/>
            <person name="Sun F."/>
            <person name="Vogel H."/>
            <person name="Xiao J."/>
            <person name="Yang W."/>
            <person name="Yang Z."/>
            <person name="Yang Z."/>
            <person name="Zhou J."/>
            <person name="Zhu J."/>
            <person name="Brent C.S."/>
            <person name="Elsik C.G."/>
            <person name="Goodisman M.A."/>
            <person name="Liberles D.A."/>
            <person name="Roe R.M."/>
            <person name="Vargo E.L."/>
            <person name="Vilcinskas A."/>
            <person name="Wang J."/>
            <person name="Bornberg-Bauer E."/>
            <person name="Korb J."/>
            <person name="Zhang G."/>
            <person name="Liebig J."/>
        </authorList>
    </citation>
    <scope>NUCLEOTIDE SEQUENCE [LARGE SCALE GENOMIC DNA]</scope>
    <source>
        <tissue evidence="1">Whole organism</tissue>
    </source>
</reference>
<proteinExistence type="predicted"/>
<organism evidence="1 2">
    <name type="scientific">Zootermopsis nevadensis</name>
    <name type="common">Dampwood termite</name>
    <dbReference type="NCBI Taxonomy" id="136037"/>
    <lineage>
        <taxon>Eukaryota</taxon>
        <taxon>Metazoa</taxon>
        <taxon>Ecdysozoa</taxon>
        <taxon>Arthropoda</taxon>
        <taxon>Hexapoda</taxon>
        <taxon>Insecta</taxon>
        <taxon>Pterygota</taxon>
        <taxon>Neoptera</taxon>
        <taxon>Polyneoptera</taxon>
        <taxon>Dictyoptera</taxon>
        <taxon>Blattodea</taxon>
        <taxon>Blattoidea</taxon>
        <taxon>Termitoidae</taxon>
        <taxon>Termopsidae</taxon>
        <taxon>Zootermopsis</taxon>
    </lineage>
</organism>
<sequence length="115" mass="13038">MNLSSDRTLNNNEDSELATCGVDTIDELCENREGVGSGEEEADDECEPEAVPSFAETHAALVKGKSFFYGHNISERERALFGLKRKVSTNQLSINDFFVKRSNFERETLFFFKIF</sequence>
<dbReference type="EMBL" id="KK853626">
    <property type="protein sequence ID" value="KDR04029.1"/>
    <property type="molecule type" value="Genomic_DNA"/>
</dbReference>
<evidence type="ECO:0000313" key="1">
    <source>
        <dbReference type="EMBL" id="KDR04029.1"/>
    </source>
</evidence>
<keyword evidence="2" id="KW-1185">Reference proteome</keyword>
<dbReference type="InParanoid" id="A0A067QHL4"/>
<dbReference type="Proteomes" id="UP000027135">
    <property type="component" value="Unassembled WGS sequence"/>
</dbReference>